<evidence type="ECO:0000256" key="2">
    <source>
        <dbReference type="ARBA" id="ARBA00022603"/>
    </source>
</evidence>
<dbReference type="Gene3D" id="3.30.1330.30">
    <property type="match status" value="1"/>
</dbReference>
<keyword evidence="3 5" id="KW-0808">Transferase</keyword>
<feature type="domain" description="RNA 2-O ribose methyltransferase substrate binding" evidence="4">
    <location>
        <begin position="28"/>
        <end position="97"/>
    </location>
</feature>
<dbReference type="SMART" id="SM00967">
    <property type="entry name" value="SpoU_sub_bind"/>
    <property type="match status" value="1"/>
</dbReference>
<dbReference type="AlphaFoldDB" id="A0A6N8CNI7"/>
<dbReference type="GO" id="GO:0003723">
    <property type="term" value="F:RNA binding"/>
    <property type="evidence" value="ECO:0007669"/>
    <property type="project" value="InterPro"/>
</dbReference>
<evidence type="ECO:0000313" key="5">
    <source>
        <dbReference type="EMBL" id="MTT31689.1"/>
    </source>
</evidence>
<gene>
    <name evidence="5" type="ORF">GMB86_06640</name>
</gene>
<dbReference type="CDD" id="cd18095">
    <property type="entry name" value="SpoU-like_rRNA-MTase"/>
    <property type="match status" value="1"/>
</dbReference>
<keyword evidence="6" id="KW-1185">Reference proteome</keyword>
<comment type="similarity">
    <text evidence="1">Belongs to the class IV-like SAM-binding methyltransferase superfamily. RNA methyltransferase TrmH family.</text>
</comment>
<dbReference type="Pfam" id="PF00588">
    <property type="entry name" value="SpoU_methylase"/>
    <property type="match status" value="1"/>
</dbReference>
<dbReference type="InterPro" id="IPR029064">
    <property type="entry name" value="Ribosomal_eL30-like_sf"/>
</dbReference>
<dbReference type="EMBL" id="WNHB01000008">
    <property type="protein sequence ID" value="MTT31689.1"/>
    <property type="molecule type" value="Genomic_DNA"/>
</dbReference>
<dbReference type="InterPro" id="IPR013123">
    <property type="entry name" value="SpoU_subst-bd"/>
</dbReference>
<comment type="caution">
    <text evidence="5">The sequence shown here is derived from an EMBL/GenBank/DDBJ whole genome shotgun (WGS) entry which is preliminary data.</text>
</comment>
<proteinExistence type="inferred from homology"/>
<evidence type="ECO:0000259" key="4">
    <source>
        <dbReference type="SMART" id="SM00967"/>
    </source>
</evidence>
<evidence type="ECO:0000313" key="6">
    <source>
        <dbReference type="Proteomes" id="UP000440978"/>
    </source>
</evidence>
<dbReference type="GO" id="GO:0032259">
    <property type="term" value="P:methylation"/>
    <property type="evidence" value="ECO:0007669"/>
    <property type="project" value="UniProtKB-KW"/>
</dbReference>
<name>A0A6N8CNI7_9BACI</name>
<dbReference type="PANTHER" id="PTHR43191">
    <property type="entry name" value="RRNA METHYLTRANSFERASE 3"/>
    <property type="match status" value="1"/>
</dbReference>
<protein>
    <submittedName>
        <fullName evidence="5">RNA methyltransferase</fullName>
    </submittedName>
</protein>
<dbReference type="Gene3D" id="3.40.1280.10">
    <property type="match status" value="1"/>
</dbReference>
<dbReference type="GO" id="GO:0006396">
    <property type="term" value="P:RNA processing"/>
    <property type="evidence" value="ECO:0007669"/>
    <property type="project" value="InterPro"/>
</dbReference>
<dbReference type="InterPro" id="IPR029028">
    <property type="entry name" value="Alpha/beta_knot_MTases"/>
</dbReference>
<dbReference type="GO" id="GO:0005737">
    <property type="term" value="C:cytoplasm"/>
    <property type="evidence" value="ECO:0007669"/>
    <property type="project" value="UniProtKB-ARBA"/>
</dbReference>
<organism evidence="5 6">
    <name type="scientific">Terrilactibacillus tamarindi</name>
    <dbReference type="NCBI Taxonomy" id="2599694"/>
    <lineage>
        <taxon>Bacteria</taxon>
        <taxon>Bacillati</taxon>
        <taxon>Bacillota</taxon>
        <taxon>Bacilli</taxon>
        <taxon>Bacillales</taxon>
        <taxon>Bacillaceae</taxon>
        <taxon>Terrilactibacillus</taxon>
    </lineage>
</organism>
<sequence>MESLQNQTYKEWKKLHKRKGRDKAHKYLIEGPHLVQEALHSSHEIESIIYDASYEKPEEWNYQGIDEYRLTHELFDQIAQTETSQGVIAVCNMSNEKVDLKKGRYLLVDSVQDPGNLGTMIRTADACGLDAVILGKGTVDQFNDKTLRSAQGSHFHLPVISNDLGRAINQLQELNVPVYATSLDGVNLQAQVTIESSFAVIVGNEGNGVTDDIQQRADFKVKIPMFGQAESLNVAVATGIILYWFRMKGLAK</sequence>
<dbReference type="InterPro" id="IPR051259">
    <property type="entry name" value="rRNA_Methyltransferase"/>
</dbReference>
<dbReference type="InterPro" id="IPR029026">
    <property type="entry name" value="tRNA_m1G_MTases_N"/>
</dbReference>
<dbReference type="GO" id="GO:0008173">
    <property type="term" value="F:RNA methyltransferase activity"/>
    <property type="evidence" value="ECO:0007669"/>
    <property type="project" value="InterPro"/>
</dbReference>
<evidence type="ECO:0000256" key="3">
    <source>
        <dbReference type="ARBA" id="ARBA00022679"/>
    </source>
</evidence>
<reference evidence="5 6" key="1">
    <citation type="submission" date="2019-11" db="EMBL/GenBank/DDBJ databases">
        <title>Terrilactibacillus tamarindus sp. nov. BCM23-1 isolated from bark of Tamarindus indica.</title>
        <authorList>
            <person name="Kingkaew E."/>
            <person name="Tanasupawat S."/>
        </authorList>
    </citation>
    <scope>NUCLEOTIDE SEQUENCE [LARGE SCALE GENOMIC DNA]</scope>
    <source>
        <strain evidence="5 6">BCM23-1</strain>
    </source>
</reference>
<dbReference type="SUPFAM" id="SSF55315">
    <property type="entry name" value="L30e-like"/>
    <property type="match status" value="1"/>
</dbReference>
<evidence type="ECO:0000256" key="1">
    <source>
        <dbReference type="ARBA" id="ARBA00007228"/>
    </source>
</evidence>
<dbReference type="Pfam" id="PF22435">
    <property type="entry name" value="MRM3-like_sub_bind"/>
    <property type="match status" value="1"/>
</dbReference>
<dbReference type="InterPro" id="IPR001537">
    <property type="entry name" value="SpoU_MeTrfase"/>
</dbReference>
<dbReference type="Proteomes" id="UP000440978">
    <property type="component" value="Unassembled WGS sequence"/>
</dbReference>
<keyword evidence="2 5" id="KW-0489">Methyltransferase</keyword>
<dbReference type="SUPFAM" id="SSF75217">
    <property type="entry name" value="alpha/beta knot"/>
    <property type="match status" value="1"/>
</dbReference>
<dbReference type="PANTHER" id="PTHR43191:SF2">
    <property type="entry name" value="RRNA METHYLTRANSFERASE 3, MITOCHONDRIAL"/>
    <property type="match status" value="1"/>
</dbReference>
<accession>A0A6N8CNI7</accession>
<dbReference type="InterPro" id="IPR053888">
    <property type="entry name" value="MRM3-like_sub_bind"/>
</dbReference>